<evidence type="ECO:0000256" key="2">
    <source>
        <dbReference type="ARBA" id="ARBA00022454"/>
    </source>
</evidence>
<evidence type="ECO:0000259" key="12">
    <source>
        <dbReference type="SMART" id="SM01287"/>
    </source>
</evidence>
<evidence type="ECO:0000313" key="15">
    <source>
        <dbReference type="Proteomes" id="UP000005240"/>
    </source>
</evidence>
<dbReference type="InterPro" id="IPR011993">
    <property type="entry name" value="PH-like_dom_sf"/>
</dbReference>
<dbReference type="GO" id="GO:0031491">
    <property type="term" value="F:nucleosome binding"/>
    <property type="evidence" value="ECO:0007669"/>
    <property type="project" value="TreeGrafter"/>
</dbReference>
<organism evidence="13">
    <name type="scientific">Puccinia triticina (isolate 1-1 / race 1 (BBBD))</name>
    <name type="common">Brown leaf rust fungus</name>
    <dbReference type="NCBI Taxonomy" id="630390"/>
    <lineage>
        <taxon>Eukaryota</taxon>
        <taxon>Fungi</taxon>
        <taxon>Dikarya</taxon>
        <taxon>Basidiomycota</taxon>
        <taxon>Pucciniomycotina</taxon>
        <taxon>Pucciniomycetes</taxon>
        <taxon>Pucciniales</taxon>
        <taxon>Pucciniaceae</taxon>
        <taxon>Puccinia</taxon>
    </lineage>
</organism>
<dbReference type="GO" id="GO:0003677">
    <property type="term" value="F:DNA binding"/>
    <property type="evidence" value="ECO:0007669"/>
    <property type="project" value="InterPro"/>
</dbReference>
<evidence type="ECO:0000256" key="8">
    <source>
        <dbReference type="ARBA" id="ARBA00023242"/>
    </source>
</evidence>
<dbReference type="PANTHER" id="PTHR45849">
    <property type="entry name" value="FACT COMPLEX SUBUNIT SSRP1"/>
    <property type="match status" value="1"/>
</dbReference>
<dbReference type="GO" id="GO:0042393">
    <property type="term" value="F:histone binding"/>
    <property type="evidence" value="ECO:0007669"/>
    <property type="project" value="TreeGrafter"/>
</dbReference>
<dbReference type="InterPro" id="IPR000969">
    <property type="entry name" value="SSRP1/POB3"/>
</dbReference>
<evidence type="ECO:0000256" key="7">
    <source>
        <dbReference type="ARBA" id="ARBA00023204"/>
    </source>
</evidence>
<accession>A0A180G054</accession>
<reference evidence="14" key="4">
    <citation type="submission" date="2025-05" db="UniProtKB">
        <authorList>
            <consortium name="EnsemblFungi"/>
        </authorList>
    </citation>
    <scope>IDENTIFICATION</scope>
    <source>
        <strain evidence="14">isolate 1-1 / race 1 (BBBD)</strain>
    </source>
</reference>
<dbReference type="EnsemblFungi" id="PTTG_30095-t43_1">
    <property type="protein sequence ID" value="PTTG_30095-t43_1-p1"/>
    <property type="gene ID" value="PTTG_30095"/>
</dbReference>
<keyword evidence="15" id="KW-1185">Reference proteome</keyword>
<name>A0A180G054_PUCT1</name>
<dbReference type="PANTHER" id="PTHR45849:SF1">
    <property type="entry name" value="FACT COMPLEX SUBUNIT SSRP1"/>
    <property type="match status" value="1"/>
</dbReference>
<proteinExistence type="inferred from homology"/>
<comment type="subcellular location">
    <subcellularLocation>
        <location evidence="10">Nucleus</location>
    </subcellularLocation>
    <subcellularLocation>
        <location evidence="10">Chromosome</location>
    </subcellularLocation>
</comment>
<evidence type="ECO:0000256" key="1">
    <source>
        <dbReference type="ARBA" id="ARBA00010060"/>
    </source>
</evidence>
<dbReference type="GO" id="GO:0035101">
    <property type="term" value="C:FACT complex"/>
    <property type="evidence" value="ECO:0007669"/>
    <property type="project" value="TreeGrafter"/>
</dbReference>
<feature type="non-terminal residue" evidence="13">
    <location>
        <position position="1"/>
    </location>
</feature>
<comment type="function">
    <text evidence="9 10">Component of the FACT complex, a general chromatin factor that acts to reorganize nucleosomes. The FACT complex is involved in multiple processes that require DNA as a template such as mRNA elongation, DNA replication and DNA repair. During transcription elongation the FACT complex acts as a histone chaperone that both destabilizes and restores nucleosomal structure. It facilitates the passage of RNA polymerase II and transcription by promoting the dissociation of one histone H2A-H2B dimer from the nucleosome, then subsequently promotes the reestablishment of the nucleosome following the passage of RNA polymerase II.</text>
</comment>
<keyword evidence="8 10" id="KW-0539">Nucleus</keyword>
<dbReference type="Pfam" id="PF08512">
    <property type="entry name" value="Rttp106-like_middle"/>
    <property type="match status" value="1"/>
</dbReference>
<feature type="region of interest" description="Disordered" evidence="11">
    <location>
        <begin position="149"/>
        <end position="230"/>
    </location>
</feature>
<dbReference type="Proteomes" id="UP000005240">
    <property type="component" value="Unassembled WGS sequence"/>
</dbReference>
<reference evidence="14 15" key="3">
    <citation type="journal article" date="2017" name="G3 (Bethesda)">
        <title>Comparative analysis highlights variable genome content of wheat rusts and divergence of the mating loci.</title>
        <authorList>
            <person name="Cuomo C.A."/>
            <person name="Bakkeren G."/>
            <person name="Khalil H.B."/>
            <person name="Panwar V."/>
            <person name="Joly D."/>
            <person name="Linning R."/>
            <person name="Sakthikumar S."/>
            <person name="Song X."/>
            <person name="Adiconis X."/>
            <person name="Fan L."/>
            <person name="Goldberg J.M."/>
            <person name="Levin J.Z."/>
            <person name="Young S."/>
            <person name="Zeng Q."/>
            <person name="Anikster Y."/>
            <person name="Bruce M."/>
            <person name="Wang M."/>
            <person name="Yin C."/>
            <person name="McCallum B."/>
            <person name="Szabo L.J."/>
            <person name="Hulbert S."/>
            <person name="Chen X."/>
            <person name="Fellers J.P."/>
        </authorList>
    </citation>
    <scope>NUCLEOTIDE SEQUENCE</scope>
    <source>
        <strain evidence="15">Isolate 1-1 / race 1 (BBBD)</strain>
        <strain evidence="14">isolate 1-1 / race 1 (BBBD)</strain>
    </source>
</reference>
<comment type="similarity">
    <text evidence="1 10">Belongs to the SSRP1 family.</text>
</comment>
<evidence type="ECO:0000256" key="11">
    <source>
        <dbReference type="SAM" id="MobiDB-lite"/>
    </source>
</evidence>
<evidence type="ECO:0000256" key="10">
    <source>
        <dbReference type="RuleBase" id="RU364013"/>
    </source>
</evidence>
<dbReference type="InterPro" id="IPR013719">
    <property type="entry name" value="RTT106/SPT16-like_middle_dom"/>
</dbReference>
<dbReference type="Gene3D" id="2.30.29.30">
    <property type="entry name" value="Pleckstrin-homology domain (PH domain)/Phosphotyrosine-binding domain (PTB)"/>
    <property type="match status" value="1"/>
</dbReference>
<dbReference type="STRING" id="630390.A0A180G054"/>
<evidence type="ECO:0000313" key="14">
    <source>
        <dbReference type="EnsemblFungi" id="PTTG_30095-t43_1-p1"/>
    </source>
</evidence>
<evidence type="ECO:0000256" key="5">
    <source>
        <dbReference type="ARBA" id="ARBA00023015"/>
    </source>
</evidence>
<keyword evidence="2 10" id="KW-0158">Chromosome</keyword>
<feature type="compositionally biased region" description="Acidic residues" evidence="11">
    <location>
        <begin position="178"/>
        <end position="187"/>
    </location>
</feature>
<protein>
    <recommendedName>
        <fullName evidence="10">FACT complex subunit POB3</fullName>
    </recommendedName>
</protein>
<evidence type="ECO:0000256" key="6">
    <source>
        <dbReference type="ARBA" id="ARBA00023163"/>
    </source>
</evidence>
<keyword evidence="4 10" id="KW-0227">DNA damage</keyword>
<dbReference type="EMBL" id="ADAS02001775">
    <property type="protein sequence ID" value="OAV86075.1"/>
    <property type="molecule type" value="Genomic_DNA"/>
</dbReference>
<dbReference type="GO" id="GO:0006260">
    <property type="term" value="P:DNA replication"/>
    <property type="evidence" value="ECO:0007669"/>
    <property type="project" value="UniProtKB-KW"/>
</dbReference>
<dbReference type="OrthoDB" id="3422673at2759"/>
<keyword evidence="6 10" id="KW-0804">Transcription</keyword>
<dbReference type="VEuPathDB" id="FungiDB:PTTG_30095"/>
<dbReference type="AlphaFoldDB" id="A0A180G054"/>
<keyword evidence="3 10" id="KW-0235">DNA replication</keyword>
<feature type="compositionally biased region" description="Low complexity" evidence="11">
    <location>
        <begin position="205"/>
        <end position="216"/>
    </location>
</feature>
<evidence type="ECO:0000256" key="3">
    <source>
        <dbReference type="ARBA" id="ARBA00022705"/>
    </source>
</evidence>
<dbReference type="InterPro" id="IPR050454">
    <property type="entry name" value="RTT106/SSRP1_HistChap/FACT"/>
</dbReference>
<dbReference type="PRINTS" id="PR00887">
    <property type="entry name" value="SSRCOGNITION"/>
</dbReference>
<sequence>DLLNRDFQQSHNKLEGSAHEVVSIVFKGLAKKKTIFPQNFSSANGQAAVKCNMKANKGLLYFLDKFVLFISKQPILINLADLHLVKFARVRGALQSGRTFDLVLTKKEKVDLQFSSLSREEHPVIESYFDTKGKKIKNKMNEDVLSAAVGPLSNNNDAANANDDDDESDDESFHGGSDDSDVAEEFDSNYRGSDSDNLESEDEGNSAAAKVPAPSSKKNKASGTRYAALL</sequence>
<evidence type="ECO:0000256" key="4">
    <source>
        <dbReference type="ARBA" id="ARBA00022763"/>
    </source>
</evidence>
<evidence type="ECO:0000256" key="9">
    <source>
        <dbReference type="ARBA" id="ARBA00025370"/>
    </source>
</evidence>
<feature type="domain" description="Histone chaperone RTT106/FACT complex subunit SPT16-like middle" evidence="12">
    <location>
        <begin position="46"/>
        <end position="139"/>
    </location>
</feature>
<dbReference type="SMART" id="SM01287">
    <property type="entry name" value="Rtt106"/>
    <property type="match status" value="1"/>
</dbReference>
<dbReference type="GO" id="GO:0006281">
    <property type="term" value="P:DNA repair"/>
    <property type="evidence" value="ECO:0007669"/>
    <property type="project" value="UniProtKB-KW"/>
</dbReference>
<dbReference type="CDD" id="cd13231">
    <property type="entry name" value="PH2_SSRP1-like"/>
    <property type="match status" value="1"/>
</dbReference>
<keyword evidence="7 10" id="KW-0234">DNA repair</keyword>
<reference evidence="13" key="1">
    <citation type="submission" date="2009-11" db="EMBL/GenBank/DDBJ databases">
        <authorList>
            <consortium name="The Broad Institute Genome Sequencing Platform"/>
            <person name="Ward D."/>
            <person name="Feldgarden M."/>
            <person name="Earl A."/>
            <person name="Young S.K."/>
            <person name="Zeng Q."/>
            <person name="Koehrsen M."/>
            <person name="Alvarado L."/>
            <person name="Berlin A."/>
            <person name="Bochicchio J."/>
            <person name="Borenstein D."/>
            <person name="Chapman S.B."/>
            <person name="Chen Z."/>
            <person name="Engels R."/>
            <person name="Freedman E."/>
            <person name="Gellesch M."/>
            <person name="Goldberg J."/>
            <person name="Griggs A."/>
            <person name="Gujja S."/>
            <person name="Heilman E."/>
            <person name="Heiman D."/>
            <person name="Hepburn T."/>
            <person name="Howarth C."/>
            <person name="Jen D."/>
            <person name="Larson L."/>
            <person name="Lewis B."/>
            <person name="Mehta T."/>
            <person name="Park D."/>
            <person name="Pearson M."/>
            <person name="Roberts A."/>
            <person name="Saif S."/>
            <person name="Shea T."/>
            <person name="Shenoy N."/>
            <person name="Sisk P."/>
            <person name="Stolte C."/>
            <person name="Sykes S."/>
            <person name="Thomson T."/>
            <person name="Walk T."/>
            <person name="White J."/>
            <person name="Yandava C."/>
            <person name="Izard J."/>
            <person name="Baranova O.V."/>
            <person name="Blanton J.M."/>
            <person name="Tanner A.C."/>
            <person name="Dewhirst F.E."/>
            <person name="Haas B."/>
            <person name="Nusbaum C."/>
            <person name="Birren B."/>
        </authorList>
    </citation>
    <scope>NUCLEOTIDE SEQUENCE [LARGE SCALE GENOMIC DNA]</scope>
    <source>
        <strain evidence="13">1-1 BBBD Race 1</strain>
    </source>
</reference>
<evidence type="ECO:0000313" key="13">
    <source>
        <dbReference type="EMBL" id="OAV86075.1"/>
    </source>
</evidence>
<reference evidence="13" key="2">
    <citation type="submission" date="2016-05" db="EMBL/GenBank/DDBJ databases">
        <title>Comparative analysis highlights variable genome content of wheat rusts and divergence of the mating loci.</title>
        <authorList>
            <person name="Cuomo C.A."/>
            <person name="Bakkeren G."/>
            <person name="Szabo L."/>
            <person name="Khalil H."/>
            <person name="Joly D."/>
            <person name="Goldberg J."/>
            <person name="Young S."/>
            <person name="Zeng Q."/>
            <person name="Fellers J."/>
        </authorList>
    </citation>
    <scope>NUCLEOTIDE SEQUENCE [LARGE SCALE GENOMIC DNA]</scope>
    <source>
        <strain evidence="13">1-1 BBBD Race 1</strain>
    </source>
</reference>
<gene>
    <name evidence="13" type="ORF">PTTG_30095</name>
</gene>
<dbReference type="SUPFAM" id="SSF50729">
    <property type="entry name" value="PH domain-like"/>
    <property type="match status" value="1"/>
</dbReference>
<keyword evidence="5 10" id="KW-0805">Transcription regulation</keyword>